<dbReference type="Gene3D" id="1.25.10.10">
    <property type="entry name" value="Leucine-rich Repeat Variant"/>
    <property type="match status" value="3"/>
</dbReference>
<evidence type="ECO:0008006" key="3">
    <source>
        <dbReference type="Google" id="ProtNLM"/>
    </source>
</evidence>
<gene>
    <name evidence="1" type="ORF">BASA50_005295</name>
</gene>
<accession>A0ABQ8FDQ9</accession>
<name>A0ABQ8FDQ9_9FUNG</name>
<proteinExistence type="predicted"/>
<reference evidence="1 2" key="1">
    <citation type="submission" date="2021-02" db="EMBL/GenBank/DDBJ databases">
        <title>Variation within the Batrachochytrium salamandrivorans European outbreak.</title>
        <authorList>
            <person name="Kelly M."/>
            <person name="Pasmans F."/>
            <person name="Shea T.P."/>
            <person name="Munoz J.F."/>
            <person name="Carranza S."/>
            <person name="Cuomo C.A."/>
            <person name="Martel A."/>
        </authorList>
    </citation>
    <scope>NUCLEOTIDE SEQUENCE [LARGE SCALE GENOMIC DNA]</scope>
    <source>
        <strain evidence="1 2">AMFP18/2</strain>
    </source>
</reference>
<dbReference type="SUPFAM" id="SSF48371">
    <property type="entry name" value="ARM repeat"/>
    <property type="match status" value="2"/>
</dbReference>
<sequence length="1973" mass="221915">MDVSHAAIRPASAKSRTTRLPNQLAFTFLPTQSHLVNAWIVAVSSFYTNTLQHIDLAAYALYSRDATFQIEKFTLDLQDKQNMFEGNDMGDTDSITHSFIGKPSSPFQLQGPIETIAVHLVVQLISMLGHYSKHVRTGAASLIYQLASICDTNLSEKDLEKILMGLETDDKGYYSCVHELFLLTGSSLSIMSIAIVAGLEYFHNSPDWRVRGISIWNLYFSLSSIPQISSIFPDRIVVLKALHLLAPLYAVEDANLAWCIVDSLLRLKTKTPSEVEAIKSTLDVIFDCLSRKGKDGPGNETVAGISESKHINGLEMGFAIFQELISPHDEYAYDLLPWALENYILRMKTIQSGSLSTSPSSYPDSFTEFIMSLSNHFRATPPLVRYGACLTLHSTIKMCPLFVKENKSLWQFIIAGVLDTDTLSAFLYMSMVELIETSDSEELKRALSKLRRDDLKHITYDTLYTHSLAIESRKITCSDVLDIVVKHSTPVSPLLLHKLANSIDYLSPKAGLRQLELIRIWGKKAEKLDTFLIQMLSPLYASKDEEIQLKAIDVIYAMLPNMASAHSSEISFVWTYVIALLNPSFGSILLQSVFRLVESFPMMQLDNVAQKELISCLFKLIFYPDPHVRLRVYTTLGRAADFWRISENMSLALSILFLAIGDDHTQCAKAVVDSINLLGGQILLQLQIPLAFLSENINGSWSAKIKAYDQLAMALAVHKTEYQSLIESMVLYEHLDEFWRYYLADVPETQLAHPDDYNYSRNFIQCPIWISILFTKLSCMPPPYPSNIGMKRDVAQITPAGKRRLICGFMACLFPTAGMSDQILRCAACAALVRCCIRGTSVDPGMLRGLLEYVLQQMLPNKHWSFQMSALEILGLVVRLKLPGISESIMHQYLDICIDFIHNTSQENIKVGVLKFFEILLMVFPKAMSIRLQDIRDLTRVMLVDGNKNVATFASRVYPLIFRAVSKDSAATFHQYLLNEISIIFDDGLEAAGDPLVCNLSADESLRIVSLSILCIGMINDGAGRHYTIAQDLIKFLSHNNPDYRSSALAAILGLLHGMDTHESSSIIWCLIPLFGDPCLQVRRLFIRFMRNLPSLIELRCQGLPPHQDDMSVLPLISWEDILADLTTISVNSKSVQDILLDIDSLNSSFLSNDMLAEDDGYGLPTVSEKLLSRFKVLIQATTSTVLTEYQTQVIYYLQLLQKQPLLQASVIIVLSEFCCMHDTTLGELGDSFVAQLGQEILPENVTRIESCILAIYNISNNSTHAFKILLGKVLMSTTPSEGDLLSLLSLADLIKISAASRLPEILTKIISVISSSRHTLKKRLYAVFLAVELSVASGQESIKTILDAVCVLVDSLGNSAEKLQIYQAMGRILIETGPKHPFFRNMLIQAKKDVACKDGWRRLQALAVFRIFAPHLTVEDSLWFVFHYLADSNAEVRKTAKEAIALSKILEFAYTTLQRTSTPQREHLQRNKFLEMCRLPSLNRLRTSMNYVTVPEVGNEILGHTVDAFNTKYYGSERRMKFSKMYGMNETQMIKLATPIPQSFIAKIVERTLNLVPIPPETMAKMQWLLKLDSSTILHVLIGIHPNVASNIIEELLTNIESGSKFQKYFVSEDLADSAQPRALHSVNSPDEDETEIEVMTHRIDVLSNMLIAHEGVGSKTTGWMKRFQTVLSFCCDTAHSLRESLYMDMERSMYFYSEHVDIPIVSAQQFDHLENYRAASQEATLEVVKSGRVEKLSAIESQRSDMNDIIDLRSEQLRKIAIACLHLLSGCGMFYATSTVAPTETLMVGFRFISKILCDEHRGLRTAAVEAIGLIVHTQMEISPNPALMAEVDALVAVLLTELEDEMKPLYRRKSDYVTLISQMVVHIPNPDYRFRILRILVRLWRDPDSDVRVVAIRMVKYLGQAGLPEVLGCFMDTDPANRDRRPHMNIMEELSSLVGNADYDEKESLQDLLKWRFSLPFSKPTSPVGQ</sequence>
<dbReference type="InterPro" id="IPR016024">
    <property type="entry name" value="ARM-type_fold"/>
</dbReference>
<dbReference type="InterPro" id="IPR011989">
    <property type="entry name" value="ARM-like"/>
</dbReference>
<keyword evidence="2" id="KW-1185">Reference proteome</keyword>
<dbReference type="EMBL" id="JAFCIX010000242">
    <property type="protein sequence ID" value="KAH6596252.1"/>
    <property type="molecule type" value="Genomic_DNA"/>
</dbReference>
<evidence type="ECO:0000313" key="2">
    <source>
        <dbReference type="Proteomes" id="UP001648503"/>
    </source>
</evidence>
<protein>
    <recommendedName>
        <fullName evidence="3">Non-specific serine/threonine protein kinase</fullName>
    </recommendedName>
</protein>
<dbReference type="Proteomes" id="UP001648503">
    <property type="component" value="Unassembled WGS sequence"/>
</dbReference>
<evidence type="ECO:0000313" key="1">
    <source>
        <dbReference type="EMBL" id="KAH6596252.1"/>
    </source>
</evidence>
<comment type="caution">
    <text evidence="1">The sequence shown here is derived from an EMBL/GenBank/DDBJ whole genome shotgun (WGS) entry which is preliminary data.</text>
</comment>
<organism evidence="1 2">
    <name type="scientific">Batrachochytrium salamandrivorans</name>
    <dbReference type="NCBI Taxonomy" id="1357716"/>
    <lineage>
        <taxon>Eukaryota</taxon>
        <taxon>Fungi</taxon>
        <taxon>Fungi incertae sedis</taxon>
        <taxon>Chytridiomycota</taxon>
        <taxon>Chytridiomycota incertae sedis</taxon>
        <taxon>Chytridiomycetes</taxon>
        <taxon>Rhizophydiales</taxon>
        <taxon>Rhizophydiales incertae sedis</taxon>
        <taxon>Batrachochytrium</taxon>
    </lineage>
</organism>